<gene>
    <name evidence="2" type="ORF">BCF50_1845</name>
    <name evidence="1" type="ORF">EGI05_11235</name>
</gene>
<accession>A0A3N0VYQ7</accession>
<name>A0A3N0VYQ7_9FLAO</name>
<dbReference type="EMBL" id="SOQW01000002">
    <property type="protein sequence ID" value="TDX92903.1"/>
    <property type="molecule type" value="Genomic_DNA"/>
</dbReference>
<dbReference type="Proteomes" id="UP000269375">
    <property type="component" value="Unassembled WGS sequence"/>
</dbReference>
<reference evidence="2 4" key="2">
    <citation type="submission" date="2019-03" db="EMBL/GenBank/DDBJ databases">
        <title>Genomic Encyclopedia of Archaeal and Bacterial Type Strains, Phase II (KMG-II): from individual species to whole genera.</title>
        <authorList>
            <person name="Goeker M."/>
        </authorList>
    </citation>
    <scope>NUCLEOTIDE SEQUENCE [LARGE SCALE GENOMIC DNA]</scope>
    <source>
        <strain evidence="2 4">DSM 15235</strain>
    </source>
</reference>
<protein>
    <submittedName>
        <fullName evidence="1">Uncharacterized protein</fullName>
    </submittedName>
</protein>
<dbReference type="EMBL" id="RJTX01000002">
    <property type="protein sequence ID" value="ROH97919.1"/>
    <property type="molecule type" value="Genomic_DNA"/>
</dbReference>
<dbReference type="Proteomes" id="UP000295709">
    <property type="component" value="Unassembled WGS sequence"/>
</dbReference>
<evidence type="ECO:0000313" key="1">
    <source>
        <dbReference type="EMBL" id="ROH97919.1"/>
    </source>
</evidence>
<dbReference type="AlphaFoldDB" id="A0A3N0VYQ7"/>
<evidence type="ECO:0000313" key="2">
    <source>
        <dbReference type="EMBL" id="TDX92903.1"/>
    </source>
</evidence>
<organism evidence="1 3">
    <name type="scientific">Chryseobacterium daecheongense</name>
    <dbReference type="NCBI Taxonomy" id="192389"/>
    <lineage>
        <taxon>Bacteria</taxon>
        <taxon>Pseudomonadati</taxon>
        <taxon>Bacteroidota</taxon>
        <taxon>Flavobacteriia</taxon>
        <taxon>Flavobacteriales</taxon>
        <taxon>Weeksellaceae</taxon>
        <taxon>Chryseobacterium group</taxon>
        <taxon>Chryseobacterium</taxon>
    </lineage>
</organism>
<keyword evidence="4" id="KW-1185">Reference proteome</keyword>
<proteinExistence type="predicted"/>
<dbReference type="OrthoDB" id="1272093at2"/>
<evidence type="ECO:0000313" key="3">
    <source>
        <dbReference type="Proteomes" id="UP000269375"/>
    </source>
</evidence>
<evidence type="ECO:0000313" key="4">
    <source>
        <dbReference type="Proteomes" id="UP000295709"/>
    </source>
</evidence>
<dbReference type="RefSeq" id="WP_123263116.1">
    <property type="nucleotide sequence ID" value="NZ_RJTX01000002.1"/>
</dbReference>
<comment type="caution">
    <text evidence="1">The sequence shown here is derived from an EMBL/GenBank/DDBJ whole genome shotgun (WGS) entry which is preliminary data.</text>
</comment>
<sequence length="178" mass="21480">MKLLESNEWKIIKQINIISKNSYAVDIAIGQIIYERDINDEYKYNDGSDEHRITKLINYPKQNCFPTDEIDDIILNSIRDKYPNSFITNYQIIFDSDSERILHFINRPKEEAYLEIRPDFSKIDLNTLYGQEIEIFRKKINIYQDFTLDSIKNQYFVGYCDYLRHKNLFNKLDTIKFY</sequence>
<reference evidence="1 3" key="1">
    <citation type="submission" date="2018-11" db="EMBL/GenBank/DDBJ databases">
        <title>Proposal to divide the Flavobacteriaceae and reorganize its genera based on Amino Acid Identity values calculated from whole genome sequences.</title>
        <authorList>
            <person name="Nicholson A.C."/>
            <person name="Gulvik C.A."/>
            <person name="Whitney A.M."/>
            <person name="Humrighouse B.W."/>
            <person name="Bell M."/>
            <person name="Holmes B."/>
            <person name="Steigerwalt A."/>
            <person name="Villarma A."/>
            <person name="Sheth M."/>
            <person name="Batra D."/>
            <person name="Pryor J."/>
            <person name="Bernardet J.-F."/>
            <person name="Hugo C."/>
            <person name="Kampfer P."/>
            <person name="Newman J."/>
            <person name="Mcquiston J.R."/>
        </authorList>
    </citation>
    <scope>NUCLEOTIDE SEQUENCE [LARGE SCALE GENOMIC DNA]</scope>
    <source>
        <strain evidence="1 3">DSM 15235</strain>
    </source>
</reference>